<accession>A0A3P8BBE9</accession>
<feature type="region of interest" description="Disordered" evidence="1">
    <location>
        <begin position="29"/>
        <end position="58"/>
    </location>
</feature>
<sequence>MTASFADVIFCSKSDGLIGNGDETIHATADSKGNFGCQRRRDESSGSSDGSIPSSEVKNTRCDFKTRLINREWKRFRR</sequence>
<reference evidence="2 3" key="1">
    <citation type="submission" date="2018-11" db="EMBL/GenBank/DDBJ databases">
        <authorList>
            <consortium name="Pathogen Informatics"/>
        </authorList>
    </citation>
    <scope>NUCLEOTIDE SEQUENCE [LARGE SCALE GENOMIC DNA]</scope>
    <source>
        <strain>Denwood</strain>
        <strain evidence="3">Zambia</strain>
    </source>
</reference>
<proteinExistence type="predicted"/>
<name>A0A3P8BBE9_9TREM</name>
<keyword evidence="3" id="KW-1185">Reference proteome</keyword>
<evidence type="ECO:0000256" key="1">
    <source>
        <dbReference type="SAM" id="MobiDB-lite"/>
    </source>
</evidence>
<evidence type="ECO:0000313" key="3">
    <source>
        <dbReference type="Proteomes" id="UP000269396"/>
    </source>
</evidence>
<protein>
    <submittedName>
        <fullName evidence="2">Uncharacterized protein</fullName>
    </submittedName>
</protein>
<feature type="compositionally biased region" description="Low complexity" evidence="1">
    <location>
        <begin position="45"/>
        <end position="56"/>
    </location>
</feature>
<gene>
    <name evidence="2" type="ORF">SMTD_LOCUS424</name>
</gene>
<dbReference type="Proteomes" id="UP000269396">
    <property type="component" value="Unassembled WGS sequence"/>
</dbReference>
<dbReference type="EMBL" id="UZAL01000364">
    <property type="protein sequence ID" value="VDO70165.1"/>
    <property type="molecule type" value="Genomic_DNA"/>
</dbReference>
<dbReference type="AlphaFoldDB" id="A0A3P8BBE9"/>
<evidence type="ECO:0000313" key="2">
    <source>
        <dbReference type="EMBL" id="VDO70165.1"/>
    </source>
</evidence>
<organism evidence="2 3">
    <name type="scientific">Schistosoma mattheei</name>
    <dbReference type="NCBI Taxonomy" id="31246"/>
    <lineage>
        <taxon>Eukaryota</taxon>
        <taxon>Metazoa</taxon>
        <taxon>Spiralia</taxon>
        <taxon>Lophotrochozoa</taxon>
        <taxon>Platyhelminthes</taxon>
        <taxon>Trematoda</taxon>
        <taxon>Digenea</taxon>
        <taxon>Strigeidida</taxon>
        <taxon>Schistosomatoidea</taxon>
        <taxon>Schistosomatidae</taxon>
        <taxon>Schistosoma</taxon>
    </lineage>
</organism>